<evidence type="ECO:0000313" key="5">
    <source>
        <dbReference type="Proteomes" id="UP001179121"/>
    </source>
</evidence>
<dbReference type="GO" id="GO:0020037">
    <property type="term" value="F:heme binding"/>
    <property type="evidence" value="ECO:0007669"/>
    <property type="project" value="TreeGrafter"/>
</dbReference>
<dbReference type="EMBL" id="OX365700">
    <property type="protein sequence ID" value="CAI4031037.1"/>
    <property type="molecule type" value="Genomic_DNA"/>
</dbReference>
<dbReference type="GO" id="GO:0008482">
    <property type="term" value="F:sulfite oxidase activity"/>
    <property type="evidence" value="ECO:0007669"/>
    <property type="project" value="TreeGrafter"/>
</dbReference>
<evidence type="ECO:0000259" key="3">
    <source>
        <dbReference type="Pfam" id="PF03404"/>
    </source>
</evidence>
<dbReference type="PANTHER" id="PTHR19372:SF7">
    <property type="entry name" value="SULFITE OXIDASE, MITOCHONDRIAL"/>
    <property type="match status" value="1"/>
</dbReference>
<dbReference type="InterPro" id="IPR036374">
    <property type="entry name" value="OxRdtase_Mopterin-bd_sf"/>
</dbReference>
<dbReference type="GO" id="GO:0006790">
    <property type="term" value="P:sulfur compound metabolic process"/>
    <property type="evidence" value="ECO:0007669"/>
    <property type="project" value="TreeGrafter"/>
</dbReference>
<feature type="region of interest" description="Disordered" evidence="1">
    <location>
        <begin position="311"/>
        <end position="330"/>
    </location>
</feature>
<dbReference type="Proteomes" id="UP001179121">
    <property type="component" value="Chromosome"/>
</dbReference>
<protein>
    <submittedName>
        <fullName evidence="4">Molybdopterin-dependent oxidoreductase</fullName>
    </submittedName>
</protein>
<organism evidence="4 5">
    <name type="scientific">Nitrospira tepida</name>
    <dbReference type="NCBI Taxonomy" id="2973512"/>
    <lineage>
        <taxon>Bacteria</taxon>
        <taxon>Pseudomonadati</taxon>
        <taxon>Nitrospirota</taxon>
        <taxon>Nitrospiria</taxon>
        <taxon>Nitrospirales</taxon>
        <taxon>Nitrospiraceae</taxon>
        <taxon>Nitrospira</taxon>
    </lineage>
</organism>
<accession>A0AA86MXT2</accession>
<evidence type="ECO:0000313" key="4">
    <source>
        <dbReference type="EMBL" id="CAI4031037.1"/>
    </source>
</evidence>
<dbReference type="InterPro" id="IPR005066">
    <property type="entry name" value="MoCF_OxRdtse_dimer"/>
</dbReference>
<dbReference type="SUPFAM" id="SSF56524">
    <property type="entry name" value="Oxidoreductase molybdopterin-binding domain"/>
    <property type="match status" value="1"/>
</dbReference>
<feature type="domain" description="Moybdenum cofactor oxidoreductase dimerisation" evidence="3">
    <location>
        <begin position="230"/>
        <end position="318"/>
    </location>
</feature>
<feature type="compositionally biased region" description="Polar residues" evidence="1">
    <location>
        <begin position="311"/>
        <end position="320"/>
    </location>
</feature>
<dbReference type="Gene3D" id="3.90.420.10">
    <property type="entry name" value="Oxidoreductase, molybdopterin-binding domain"/>
    <property type="match status" value="1"/>
</dbReference>
<gene>
    <name evidence="4" type="ORF">DNFV4_01469</name>
</gene>
<reference evidence="4" key="1">
    <citation type="submission" date="2022-10" db="EMBL/GenBank/DDBJ databases">
        <authorList>
            <person name="Koch H."/>
        </authorList>
    </citation>
    <scope>NUCLEOTIDE SEQUENCE</scope>
    <source>
        <strain evidence="4">DNF</strain>
    </source>
</reference>
<dbReference type="Pfam" id="PF03404">
    <property type="entry name" value="Mo-co_dimer"/>
    <property type="match status" value="1"/>
</dbReference>
<dbReference type="Gene3D" id="2.60.40.650">
    <property type="match status" value="1"/>
</dbReference>
<sequence length="340" mass="37305">MNRLMNGMRLSRRELFAIAGGAAAWSIVTDPRPVLGNILDRLFHGKPAVSTAPITPNDEFYVTSYRSPPTVRVDDWRLSVTGLVERPLTLTYGQLVARPVTSEIVTLECIGNMVAGEFISTAEWGGVPLRDLLEEAGADRQAYDVVFHAADDYADGIRLERALAGDVLVAHRMNGVALPPGHGFPARIIVPGLYGMKSVQWLTRIDLVAHDYRGYYQRSGWTDEATVKTTSRIDVPVHGTTLRGARHLIQGLAFAGTRGIRTVELSFDEGASWRAADVEALLSPFAWVFWRYDWRPPGRGLHAIRVRATDGTGQVQSDDQQPPAPDGATGLHEITVKVEG</sequence>
<keyword evidence="5" id="KW-1185">Reference proteome</keyword>
<dbReference type="InterPro" id="IPR014756">
    <property type="entry name" value="Ig_E-set"/>
</dbReference>
<dbReference type="InterPro" id="IPR000572">
    <property type="entry name" value="OxRdtase_Mopterin-bd_dom"/>
</dbReference>
<dbReference type="Pfam" id="PF00174">
    <property type="entry name" value="Oxidored_molyb"/>
    <property type="match status" value="1"/>
</dbReference>
<evidence type="ECO:0000259" key="2">
    <source>
        <dbReference type="Pfam" id="PF00174"/>
    </source>
</evidence>
<dbReference type="GO" id="GO:0030151">
    <property type="term" value="F:molybdenum ion binding"/>
    <property type="evidence" value="ECO:0007669"/>
    <property type="project" value="InterPro"/>
</dbReference>
<dbReference type="SUPFAM" id="SSF81296">
    <property type="entry name" value="E set domains"/>
    <property type="match status" value="1"/>
</dbReference>
<dbReference type="KEGG" id="nti:DNFV4_01469"/>
<dbReference type="PANTHER" id="PTHR19372">
    <property type="entry name" value="SULFITE REDUCTASE"/>
    <property type="match status" value="1"/>
</dbReference>
<dbReference type="GO" id="GO:0043546">
    <property type="term" value="F:molybdopterin cofactor binding"/>
    <property type="evidence" value="ECO:0007669"/>
    <property type="project" value="TreeGrafter"/>
</dbReference>
<name>A0AA86MXT2_9BACT</name>
<evidence type="ECO:0000256" key="1">
    <source>
        <dbReference type="SAM" id="MobiDB-lite"/>
    </source>
</evidence>
<dbReference type="AlphaFoldDB" id="A0AA86MXT2"/>
<proteinExistence type="predicted"/>
<dbReference type="RefSeq" id="WP_289268001.1">
    <property type="nucleotide sequence ID" value="NZ_OX365700.1"/>
</dbReference>
<feature type="domain" description="Oxidoreductase molybdopterin-binding" evidence="2">
    <location>
        <begin position="69"/>
        <end position="216"/>
    </location>
</feature>